<proteinExistence type="predicted"/>
<reference evidence="1 2" key="1">
    <citation type="submission" date="2018-12" db="EMBL/GenBank/DDBJ databases">
        <authorList>
            <consortium name="Pathogen Informatics"/>
        </authorList>
    </citation>
    <scope>NUCLEOTIDE SEQUENCE [LARGE SCALE GENOMIC DNA]</scope>
    <source>
        <strain evidence="1 2">NCTC10665</strain>
    </source>
</reference>
<dbReference type="InterPro" id="IPR011049">
    <property type="entry name" value="Serralysin-like_metalloprot_C"/>
</dbReference>
<sequence>MFFSQICDVAYAAVTADKTANNNRSMLVRIDDRGAIAIAGGTAGDKNSTAKEQGNGSIAIGWKVTAVKNGDIAIGGKDDLATKVNGGNAIGLGVKTLVTASKGVAIGSDAQVLANSGLSPLLKAGIKSIFK</sequence>
<evidence type="ECO:0000313" key="1">
    <source>
        <dbReference type="EMBL" id="VEI29583.1"/>
    </source>
</evidence>
<dbReference type="AlphaFoldDB" id="A0A448PY96"/>
<dbReference type="Proteomes" id="UP000268879">
    <property type="component" value="Chromosome"/>
</dbReference>
<name>A0A448PY96_HAEPA</name>
<accession>A0A448PY96</accession>
<evidence type="ECO:0000313" key="2">
    <source>
        <dbReference type="Proteomes" id="UP000268879"/>
    </source>
</evidence>
<gene>
    <name evidence="1" type="ORF">NCTC10665_00489</name>
</gene>
<protein>
    <recommendedName>
        <fullName evidence="3">Hemagglutinin</fullName>
    </recommendedName>
</protein>
<dbReference type="Gene3D" id="2.150.10.10">
    <property type="entry name" value="Serralysin-like metalloprotease, C-terminal"/>
    <property type="match status" value="1"/>
</dbReference>
<dbReference type="EMBL" id="LR134481">
    <property type="protein sequence ID" value="VEI29583.1"/>
    <property type="molecule type" value="Genomic_DNA"/>
</dbReference>
<evidence type="ECO:0008006" key="3">
    <source>
        <dbReference type="Google" id="ProtNLM"/>
    </source>
</evidence>
<dbReference type="SUPFAM" id="SSF101967">
    <property type="entry name" value="Adhesin YadA, collagen-binding domain"/>
    <property type="match status" value="1"/>
</dbReference>
<organism evidence="1 2">
    <name type="scientific">Haemophilus parainfluenzae</name>
    <dbReference type="NCBI Taxonomy" id="729"/>
    <lineage>
        <taxon>Bacteria</taxon>
        <taxon>Pseudomonadati</taxon>
        <taxon>Pseudomonadota</taxon>
        <taxon>Gammaproteobacteria</taxon>
        <taxon>Pasteurellales</taxon>
        <taxon>Pasteurellaceae</taxon>
        <taxon>Haemophilus</taxon>
    </lineage>
</organism>